<dbReference type="OrthoDB" id="629492at2759"/>
<dbReference type="InParanoid" id="A0A2H3CNE7"/>
<reference evidence="4" key="1">
    <citation type="journal article" date="2017" name="Nat. Ecol. Evol.">
        <title>Genome expansion and lineage-specific genetic innovations in the forest pathogenic fungi Armillaria.</title>
        <authorList>
            <person name="Sipos G."/>
            <person name="Prasanna A.N."/>
            <person name="Walter M.C."/>
            <person name="O'Connor E."/>
            <person name="Balint B."/>
            <person name="Krizsan K."/>
            <person name="Kiss B."/>
            <person name="Hess J."/>
            <person name="Varga T."/>
            <person name="Slot J."/>
            <person name="Riley R."/>
            <person name="Boka B."/>
            <person name="Rigling D."/>
            <person name="Barry K."/>
            <person name="Lee J."/>
            <person name="Mihaltcheva S."/>
            <person name="LaButti K."/>
            <person name="Lipzen A."/>
            <person name="Waldron R."/>
            <person name="Moloney N.M."/>
            <person name="Sperisen C."/>
            <person name="Kredics L."/>
            <person name="Vagvoelgyi C."/>
            <person name="Patrignani A."/>
            <person name="Fitzpatrick D."/>
            <person name="Nagy I."/>
            <person name="Doyle S."/>
            <person name="Anderson J.B."/>
            <person name="Grigoriev I.V."/>
            <person name="Gueldener U."/>
            <person name="Muensterkoetter M."/>
            <person name="Nagy L.G."/>
        </authorList>
    </citation>
    <scope>NUCLEOTIDE SEQUENCE [LARGE SCALE GENOMIC DNA]</scope>
    <source>
        <strain evidence="4">Ar21-2</strain>
    </source>
</reference>
<dbReference type="OMA" id="HYLQGYC"/>
<evidence type="ECO:0000259" key="2">
    <source>
        <dbReference type="PROSITE" id="PS50103"/>
    </source>
</evidence>
<dbReference type="PROSITE" id="PS50103">
    <property type="entry name" value="ZF_C3H1"/>
    <property type="match status" value="1"/>
</dbReference>
<dbReference type="Proteomes" id="UP000217790">
    <property type="component" value="Unassembled WGS sequence"/>
</dbReference>
<feature type="zinc finger region" description="C3H1-type" evidence="1">
    <location>
        <begin position="114"/>
        <end position="136"/>
    </location>
</feature>
<keyword evidence="1" id="KW-0862">Zinc</keyword>
<keyword evidence="4" id="KW-1185">Reference proteome</keyword>
<gene>
    <name evidence="3" type="ORF">ARMGADRAFT_1067358</name>
</gene>
<dbReference type="AlphaFoldDB" id="A0A2H3CNE7"/>
<evidence type="ECO:0000313" key="4">
    <source>
        <dbReference type="Proteomes" id="UP000217790"/>
    </source>
</evidence>
<proteinExistence type="predicted"/>
<dbReference type="InterPro" id="IPR000571">
    <property type="entry name" value="Znf_CCCH"/>
</dbReference>
<protein>
    <recommendedName>
        <fullName evidence="2">C3H1-type domain-containing protein</fullName>
    </recommendedName>
</protein>
<accession>A0A2H3CNE7</accession>
<organism evidence="3 4">
    <name type="scientific">Armillaria gallica</name>
    <name type="common">Bulbous honey fungus</name>
    <name type="synonym">Armillaria bulbosa</name>
    <dbReference type="NCBI Taxonomy" id="47427"/>
    <lineage>
        <taxon>Eukaryota</taxon>
        <taxon>Fungi</taxon>
        <taxon>Dikarya</taxon>
        <taxon>Basidiomycota</taxon>
        <taxon>Agaricomycotina</taxon>
        <taxon>Agaricomycetes</taxon>
        <taxon>Agaricomycetidae</taxon>
        <taxon>Agaricales</taxon>
        <taxon>Marasmiineae</taxon>
        <taxon>Physalacriaceae</taxon>
        <taxon>Armillaria</taxon>
    </lineage>
</organism>
<evidence type="ECO:0000256" key="1">
    <source>
        <dbReference type="PROSITE-ProRule" id="PRU00723"/>
    </source>
</evidence>
<sequence>MEYFFYILKSTVTSSTSSTRLGNGVRSFRGGENEQQDSMAGVKGRAVKDPVLRSVNLKILHETVPALQPATSATLDSNQSNETVLLFENFETSVFFLPTMSYNLDYYHIGNGVACWYYNHDTCTRGISCEYSHAPDIRSVRDSQGRNVCLHYLQGYCVPPAPILSESIKPPKSTARMKLDMKRKKQRSKRRRAEAMARNRGLYSRYGHRQSEWEDERAENFGFLRGEAEELACQGVKPWDDDAWAVMDALSSRF</sequence>
<feature type="domain" description="C3H1-type" evidence="2">
    <location>
        <begin position="114"/>
        <end position="136"/>
    </location>
</feature>
<keyword evidence="1" id="KW-0479">Metal-binding</keyword>
<dbReference type="Gene3D" id="3.30.1370.210">
    <property type="match status" value="1"/>
</dbReference>
<keyword evidence="1" id="KW-0863">Zinc-finger</keyword>
<evidence type="ECO:0000313" key="3">
    <source>
        <dbReference type="EMBL" id="PBK84609.1"/>
    </source>
</evidence>
<dbReference type="GO" id="GO:0008270">
    <property type="term" value="F:zinc ion binding"/>
    <property type="evidence" value="ECO:0007669"/>
    <property type="project" value="UniProtKB-KW"/>
</dbReference>
<dbReference type="EMBL" id="KZ293697">
    <property type="protein sequence ID" value="PBK84609.1"/>
    <property type="molecule type" value="Genomic_DNA"/>
</dbReference>
<name>A0A2H3CNE7_ARMGA</name>